<evidence type="ECO:0000256" key="2">
    <source>
        <dbReference type="ARBA" id="ARBA00022468"/>
    </source>
</evidence>
<sequence length="886" mass="96077">MEKNDGDQDSTDRELVSFIEQGSKLDTEADAASLIAAIKQCPKLRVLCLQGNSIGVEAAKGIAKALESKPDLERAQWKDMFTGRLKQEIPEALTYLGGGLQLADAHLVELDLSDNALGPIGAEGVKVLLESSVCFSLQELKLNNNGLGIEGGQIVAAALLNCYSKSVEAGRPLSLKTFIAGRNRLENKGAMAFADVFKRVGTMEEVGMPQNGIYHQGVTSLAEAFEKNPNLHTINLSDNTIVSRGARSLKGALAKLSNLKILNLGDCLLKDKGAEELVEGLKAPHPHLEEVILSSNEMSVSSALKIIPALEDATNLKCLNLDGNCFGEWGIEKIRERCHECGLEENLISFDEDEGEPDEEEEESGEESDDEESSESLDEDVGATDSTQTASTTSADYKIGETALSCTQMKGLLDQLEITKLDDTAIGGTLSFAGRGLKLNNEDDAKEVIEAIGNHPNLHVLELEGNTIGVEAAKGIGQALSKHPNLQRARWKDMFTGRLRQEIPDALKFLGEGLQSAGAQLIELDLSDNAFGPVGAAGLKILLESRVCQSLQELRLNNNGLGTQGAQMVSDALLKCHENGSKVRQPLALKTFVCGRNRLENGGAIAFAKVFKTKGARSIAEGLAKGHDGLEELCLDHNEMHKEGALAIVDSLKKKSKLSKLNLNGNNFGKQGCDDIRKKLTPIGKIDALLDLNEDESCDESEEEDSADLVGTIQPEQCTPEAFFSHPSASKFMGLSGDKATVLSQYLHKQRGELEDWVPIQTGFLIRLGSLASEPSIRDDVIQCLKLLLKQMMASFSPDDHSHFTNTVLIYSGLIKSEDKSFRVMWSIEGVGIAMESLVKEALFPGNTCKTLQLFLGRPAVRGDRKNPFDDFPQVKHRLLQALFAF</sequence>
<dbReference type="CDD" id="cd00116">
    <property type="entry name" value="LRR_RI"/>
    <property type="match status" value="1"/>
</dbReference>
<feature type="compositionally biased region" description="Acidic residues" evidence="6">
    <location>
        <begin position="350"/>
        <end position="382"/>
    </location>
</feature>
<feature type="region of interest" description="Disordered" evidence="6">
    <location>
        <begin position="348"/>
        <end position="394"/>
    </location>
</feature>
<evidence type="ECO:0000313" key="8">
    <source>
        <dbReference type="EMBL" id="CAD7244645.1"/>
    </source>
</evidence>
<dbReference type="InterPro" id="IPR032675">
    <property type="entry name" value="LRR_dom_sf"/>
</dbReference>
<comment type="subcellular location">
    <subcellularLocation>
        <location evidence="1">Nucleus</location>
    </subcellularLocation>
</comment>
<protein>
    <recommendedName>
        <fullName evidence="7">Ran-GTPase activating protein 1 C-terminal domain-containing protein</fullName>
    </recommendedName>
</protein>
<dbReference type="Proteomes" id="UP000677054">
    <property type="component" value="Unassembled WGS sequence"/>
</dbReference>
<dbReference type="AlphaFoldDB" id="A0A7R8X7Y1"/>
<dbReference type="EMBL" id="LR900194">
    <property type="protein sequence ID" value="CAD7244645.1"/>
    <property type="molecule type" value="Genomic_DNA"/>
</dbReference>
<keyword evidence="4" id="KW-0677">Repeat</keyword>
<evidence type="ECO:0000259" key="7">
    <source>
        <dbReference type="Pfam" id="PF07834"/>
    </source>
</evidence>
<dbReference type="InterPro" id="IPR009109">
    <property type="entry name" value="Ran_GTPase_activating_1_C"/>
</dbReference>
<dbReference type="PANTHER" id="PTHR24113">
    <property type="entry name" value="RAN GTPASE-ACTIVATING PROTEIN 1"/>
    <property type="match status" value="1"/>
</dbReference>
<evidence type="ECO:0000256" key="1">
    <source>
        <dbReference type="ARBA" id="ARBA00004123"/>
    </source>
</evidence>
<evidence type="ECO:0000256" key="6">
    <source>
        <dbReference type="SAM" id="MobiDB-lite"/>
    </source>
</evidence>
<evidence type="ECO:0000256" key="5">
    <source>
        <dbReference type="ARBA" id="ARBA00023242"/>
    </source>
</evidence>
<accession>A0A7R8X7Y1</accession>
<dbReference type="EMBL" id="CAJPEV010000677">
    <property type="protein sequence ID" value="CAG0887534.1"/>
    <property type="molecule type" value="Genomic_DNA"/>
</dbReference>
<dbReference type="InterPro" id="IPR001611">
    <property type="entry name" value="Leu-rich_rpt"/>
</dbReference>
<keyword evidence="3" id="KW-0433">Leucine-rich repeat</keyword>
<dbReference type="PANTHER" id="PTHR24113:SF12">
    <property type="entry name" value="RAN GTPASE-ACTIVATING PROTEIN 1"/>
    <property type="match status" value="1"/>
</dbReference>
<name>A0A7R8X7Y1_9CRUS</name>
<dbReference type="GO" id="GO:0031267">
    <property type="term" value="F:small GTPase binding"/>
    <property type="evidence" value="ECO:0007669"/>
    <property type="project" value="TreeGrafter"/>
</dbReference>
<dbReference type="GO" id="GO:0048471">
    <property type="term" value="C:perinuclear region of cytoplasm"/>
    <property type="evidence" value="ECO:0007669"/>
    <property type="project" value="TreeGrafter"/>
</dbReference>
<feature type="domain" description="Ran-GTPase activating protein 1 C-terminal" evidence="7">
    <location>
        <begin position="714"/>
        <end position="860"/>
    </location>
</feature>
<dbReference type="OrthoDB" id="184583at2759"/>
<dbReference type="InterPro" id="IPR036720">
    <property type="entry name" value="RanGAP1_C_sf"/>
</dbReference>
<evidence type="ECO:0000256" key="3">
    <source>
        <dbReference type="ARBA" id="ARBA00022614"/>
    </source>
</evidence>
<organism evidence="8">
    <name type="scientific">Darwinula stevensoni</name>
    <dbReference type="NCBI Taxonomy" id="69355"/>
    <lineage>
        <taxon>Eukaryota</taxon>
        <taxon>Metazoa</taxon>
        <taxon>Ecdysozoa</taxon>
        <taxon>Arthropoda</taxon>
        <taxon>Crustacea</taxon>
        <taxon>Oligostraca</taxon>
        <taxon>Ostracoda</taxon>
        <taxon>Podocopa</taxon>
        <taxon>Podocopida</taxon>
        <taxon>Darwinulocopina</taxon>
        <taxon>Darwinuloidea</taxon>
        <taxon>Darwinulidae</taxon>
        <taxon>Darwinula</taxon>
    </lineage>
</organism>
<dbReference type="GO" id="GO:0005829">
    <property type="term" value="C:cytosol"/>
    <property type="evidence" value="ECO:0007669"/>
    <property type="project" value="TreeGrafter"/>
</dbReference>
<dbReference type="GO" id="GO:0005096">
    <property type="term" value="F:GTPase activator activity"/>
    <property type="evidence" value="ECO:0007669"/>
    <property type="project" value="UniProtKB-KW"/>
</dbReference>
<dbReference type="GO" id="GO:0006913">
    <property type="term" value="P:nucleocytoplasmic transport"/>
    <property type="evidence" value="ECO:0007669"/>
    <property type="project" value="TreeGrafter"/>
</dbReference>
<dbReference type="SUPFAM" id="SSF52047">
    <property type="entry name" value="RNI-like"/>
    <property type="match status" value="2"/>
</dbReference>
<proteinExistence type="predicted"/>
<dbReference type="GO" id="GO:0005634">
    <property type="term" value="C:nucleus"/>
    <property type="evidence" value="ECO:0007669"/>
    <property type="project" value="UniProtKB-SubCell"/>
</dbReference>
<dbReference type="Pfam" id="PF07834">
    <property type="entry name" value="RanGAP1_C"/>
    <property type="match status" value="1"/>
</dbReference>
<gene>
    <name evidence="8" type="ORF">DSTB1V02_LOCUS4535</name>
</gene>
<dbReference type="SMART" id="SM00368">
    <property type="entry name" value="LRR_RI"/>
    <property type="match status" value="11"/>
</dbReference>
<evidence type="ECO:0000313" key="9">
    <source>
        <dbReference type="Proteomes" id="UP000677054"/>
    </source>
</evidence>
<dbReference type="Gene3D" id="3.80.10.10">
    <property type="entry name" value="Ribonuclease Inhibitor"/>
    <property type="match status" value="2"/>
</dbReference>
<feature type="compositionally biased region" description="Low complexity" evidence="6">
    <location>
        <begin position="383"/>
        <end position="394"/>
    </location>
</feature>
<dbReference type="SUPFAM" id="SSF69099">
    <property type="entry name" value="Ran-GTPase activating protein 1 (RanGAP1), C-terminal domain"/>
    <property type="match status" value="1"/>
</dbReference>
<keyword evidence="2" id="KW-0343">GTPase activation</keyword>
<dbReference type="GO" id="GO:0007165">
    <property type="term" value="P:signal transduction"/>
    <property type="evidence" value="ECO:0007669"/>
    <property type="project" value="InterPro"/>
</dbReference>
<reference evidence="8" key="1">
    <citation type="submission" date="2020-11" db="EMBL/GenBank/DDBJ databases">
        <authorList>
            <person name="Tran Van P."/>
        </authorList>
    </citation>
    <scope>NUCLEOTIDE SEQUENCE</scope>
</reference>
<keyword evidence="9" id="KW-1185">Reference proteome</keyword>
<dbReference type="FunFam" id="3.80.10.10:FF:000142">
    <property type="entry name" value="Ran GTPase activating protein 1"/>
    <property type="match status" value="1"/>
</dbReference>
<dbReference type="Gene3D" id="1.25.40.200">
    <property type="entry name" value="Ran-GTPase activating protein 1, C-terminal domain"/>
    <property type="match status" value="1"/>
</dbReference>
<evidence type="ECO:0000256" key="4">
    <source>
        <dbReference type="ARBA" id="ARBA00022737"/>
    </source>
</evidence>
<dbReference type="InterPro" id="IPR027038">
    <property type="entry name" value="RanGap"/>
</dbReference>
<keyword evidence="5" id="KW-0539">Nucleus</keyword>
<dbReference type="Pfam" id="PF13516">
    <property type="entry name" value="LRR_6"/>
    <property type="match status" value="5"/>
</dbReference>